<evidence type="ECO:0000256" key="1">
    <source>
        <dbReference type="SAM" id="Phobius"/>
    </source>
</evidence>
<name>A0A5K7YWJ3_9BACT</name>
<organism evidence="2 3">
    <name type="scientific">Desulfosarcina widdelii</name>
    <dbReference type="NCBI Taxonomy" id="947919"/>
    <lineage>
        <taxon>Bacteria</taxon>
        <taxon>Pseudomonadati</taxon>
        <taxon>Thermodesulfobacteriota</taxon>
        <taxon>Desulfobacteria</taxon>
        <taxon>Desulfobacterales</taxon>
        <taxon>Desulfosarcinaceae</taxon>
        <taxon>Desulfosarcina</taxon>
    </lineage>
</organism>
<feature type="transmembrane region" description="Helical" evidence="1">
    <location>
        <begin position="127"/>
        <end position="149"/>
    </location>
</feature>
<keyword evidence="1" id="KW-0472">Membrane</keyword>
<dbReference type="AlphaFoldDB" id="A0A5K7YWJ3"/>
<dbReference type="OrthoDB" id="6638186at2"/>
<dbReference type="Proteomes" id="UP000427769">
    <property type="component" value="Chromosome"/>
</dbReference>
<keyword evidence="1" id="KW-1133">Transmembrane helix</keyword>
<proteinExistence type="predicted"/>
<feature type="transmembrane region" description="Helical" evidence="1">
    <location>
        <begin position="43"/>
        <end position="66"/>
    </location>
</feature>
<dbReference type="KEGG" id="dwd:DSCW_01170"/>
<evidence type="ECO:0000313" key="2">
    <source>
        <dbReference type="EMBL" id="BBO72700.1"/>
    </source>
</evidence>
<keyword evidence="3" id="KW-1185">Reference proteome</keyword>
<protein>
    <submittedName>
        <fullName evidence="2">Uncharacterized protein</fullName>
    </submittedName>
</protein>
<evidence type="ECO:0000313" key="3">
    <source>
        <dbReference type="Proteomes" id="UP000427769"/>
    </source>
</evidence>
<dbReference type="EMBL" id="AP021875">
    <property type="protein sequence ID" value="BBO72700.1"/>
    <property type="molecule type" value="Genomic_DNA"/>
</dbReference>
<keyword evidence="1" id="KW-0812">Transmembrane</keyword>
<gene>
    <name evidence="2" type="ORF">DSCW_01170</name>
</gene>
<dbReference type="RefSeq" id="WP_155301881.1">
    <property type="nucleotide sequence ID" value="NZ_AP021875.1"/>
</dbReference>
<accession>A0A5K7YWJ3</accession>
<sequence>MLKSNIIKFLLTIISGIGFFYYGKNIPFSEQWILYEALRNTSAIIFGVMGAWLAILYPSGLLNIFGKKENMPDTNTSKNVKKFFPPIVYSTLILSYVLMAGVIAPLLKTIPILMNYKDILRGLSYSIIGMLTLVQLWALILTLVPSYILHRKLDHHESKEAQRKRMFSKTQKKRKG</sequence>
<reference evidence="2 3" key="1">
    <citation type="submission" date="2019-11" db="EMBL/GenBank/DDBJ databases">
        <title>Comparative genomics of hydrocarbon-degrading Desulfosarcina strains.</title>
        <authorList>
            <person name="Watanabe M."/>
            <person name="Kojima H."/>
            <person name="Fukui M."/>
        </authorList>
    </citation>
    <scope>NUCLEOTIDE SEQUENCE [LARGE SCALE GENOMIC DNA]</scope>
    <source>
        <strain evidence="2 3">PP31</strain>
    </source>
</reference>
<feature type="transmembrane region" description="Helical" evidence="1">
    <location>
        <begin position="7"/>
        <end position="23"/>
    </location>
</feature>
<feature type="transmembrane region" description="Helical" evidence="1">
    <location>
        <begin position="87"/>
        <end position="107"/>
    </location>
</feature>